<sequence>MELAEKLRILRRDREFLEEEACHAVTLREAIHPVASPRLYQETCARVAGLQKSIERKGEEIALLEKENRDGGQP</sequence>
<dbReference type="AlphaFoldDB" id="A0A6P1P1L4"/>
<dbReference type="Proteomes" id="UP000464214">
    <property type="component" value="Chromosome"/>
</dbReference>
<dbReference type="EMBL" id="CP047897">
    <property type="protein sequence ID" value="QHL87442.1"/>
    <property type="molecule type" value="Genomic_DNA"/>
</dbReference>
<dbReference type="RefSeq" id="WP_160690845.1">
    <property type="nucleotide sequence ID" value="NZ_CP047897.1"/>
</dbReference>
<keyword evidence="2" id="KW-1185">Reference proteome</keyword>
<evidence type="ECO:0000313" key="2">
    <source>
        <dbReference type="Proteomes" id="UP000464214"/>
    </source>
</evidence>
<reference evidence="1 2" key="1">
    <citation type="submission" date="2020-01" db="EMBL/GenBank/DDBJ databases">
        <authorList>
            <person name="Kim M."/>
        </authorList>
    </citation>
    <scope>NUCLEOTIDE SEQUENCE [LARGE SCALE GENOMIC DNA]</scope>
    <source>
        <strain evidence="1 2">BT10</strain>
    </source>
</reference>
<protein>
    <submittedName>
        <fullName evidence="1">Uncharacterized protein</fullName>
    </submittedName>
</protein>
<proteinExistence type="predicted"/>
<dbReference type="KEGG" id="nib:GU926_08325"/>
<organism evidence="1 2">
    <name type="scientific">Nibribacter ruber</name>
    <dbReference type="NCBI Taxonomy" id="2698458"/>
    <lineage>
        <taxon>Bacteria</taxon>
        <taxon>Pseudomonadati</taxon>
        <taxon>Bacteroidota</taxon>
        <taxon>Cytophagia</taxon>
        <taxon>Cytophagales</taxon>
        <taxon>Hymenobacteraceae</taxon>
        <taxon>Nibribacter</taxon>
    </lineage>
</organism>
<name>A0A6P1P1L4_9BACT</name>
<gene>
    <name evidence="1" type="ORF">GU926_08325</name>
</gene>
<accession>A0A6P1P1L4</accession>
<evidence type="ECO:0000313" key="1">
    <source>
        <dbReference type="EMBL" id="QHL87442.1"/>
    </source>
</evidence>